<dbReference type="OMA" id="LTSCHER"/>
<dbReference type="GeneID" id="9667875"/>
<dbReference type="VEuPathDB" id="FungiDB:NECHADRAFT_80405"/>
<feature type="compositionally biased region" description="Polar residues" evidence="1">
    <location>
        <begin position="278"/>
        <end position="291"/>
    </location>
</feature>
<gene>
    <name evidence="2" type="ORF">NECHADRAFT_80405</name>
</gene>
<feature type="compositionally biased region" description="Low complexity" evidence="1">
    <location>
        <begin position="226"/>
        <end position="236"/>
    </location>
</feature>
<feature type="compositionally biased region" description="Polar residues" evidence="1">
    <location>
        <begin position="393"/>
        <end position="408"/>
    </location>
</feature>
<feature type="compositionally biased region" description="Basic and acidic residues" evidence="1">
    <location>
        <begin position="313"/>
        <end position="322"/>
    </location>
</feature>
<evidence type="ECO:0000313" key="3">
    <source>
        <dbReference type="Proteomes" id="UP000005206"/>
    </source>
</evidence>
<dbReference type="KEGG" id="nhe:NECHADRAFT_80405"/>
<feature type="compositionally biased region" description="Polar residues" evidence="1">
    <location>
        <begin position="247"/>
        <end position="259"/>
    </location>
</feature>
<feature type="compositionally biased region" description="Low complexity" evidence="1">
    <location>
        <begin position="292"/>
        <end position="303"/>
    </location>
</feature>
<feature type="compositionally biased region" description="Basic residues" evidence="1">
    <location>
        <begin position="57"/>
        <end position="66"/>
    </location>
</feature>
<protein>
    <submittedName>
        <fullName evidence="2">Uncharacterized protein</fullName>
    </submittedName>
</protein>
<proteinExistence type="predicted"/>
<dbReference type="OrthoDB" id="5101385at2759"/>
<dbReference type="EMBL" id="GG698899">
    <property type="protein sequence ID" value="EEU45467.1"/>
    <property type="molecule type" value="Genomic_DNA"/>
</dbReference>
<accession>C7YRI8</accession>
<dbReference type="InParanoid" id="C7YRI8"/>
<dbReference type="AlphaFoldDB" id="C7YRI8"/>
<evidence type="ECO:0000256" key="1">
    <source>
        <dbReference type="SAM" id="MobiDB-lite"/>
    </source>
</evidence>
<feature type="region of interest" description="Disordered" evidence="1">
    <location>
        <begin position="1"/>
        <end position="430"/>
    </location>
</feature>
<feature type="compositionally biased region" description="Basic and acidic residues" evidence="1">
    <location>
        <begin position="145"/>
        <end position="156"/>
    </location>
</feature>
<feature type="compositionally biased region" description="Basic and acidic residues" evidence="1">
    <location>
        <begin position="344"/>
        <end position="360"/>
    </location>
</feature>
<evidence type="ECO:0000313" key="2">
    <source>
        <dbReference type="EMBL" id="EEU45467.1"/>
    </source>
</evidence>
<organism evidence="2 3">
    <name type="scientific">Fusarium vanettenii (strain ATCC MYA-4622 / CBS 123669 / FGSC 9596 / NRRL 45880 / 77-13-4)</name>
    <name type="common">Fusarium solani subsp. pisi</name>
    <dbReference type="NCBI Taxonomy" id="660122"/>
    <lineage>
        <taxon>Eukaryota</taxon>
        <taxon>Fungi</taxon>
        <taxon>Dikarya</taxon>
        <taxon>Ascomycota</taxon>
        <taxon>Pezizomycotina</taxon>
        <taxon>Sordariomycetes</taxon>
        <taxon>Hypocreomycetidae</taxon>
        <taxon>Hypocreales</taxon>
        <taxon>Nectriaceae</taxon>
        <taxon>Fusarium</taxon>
        <taxon>Fusarium solani species complex</taxon>
        <taxon>Fusarium vanettenii</taxon>
    </lineage>
</organism>
<feature type="compositionally biased region" description="Basic and acidic residues" evidence="1">
    <location>
        <begin position="367"/>
        <end position="392"/>
    </location>
</feature>
<dbReference type="HOGENOM" id="CLU_637914_0_0_1"/>
<dbReference type="Proteomes" id="UP000005206">
    <property type="component" value="Chromosome 5"/>
</dbReference>
<reference evidence="2 3" key="1">
    <citation type="journal article" date="2009" name="PLoS Genet.">
        <title>The genome of Nectria haematococca: contribution of supernumerary chromosomes to gene expansion.</title>
        <authorList>
            <person name="Coleman J.J."/>
            <person name="Rounsley S.D."/>
            <person name="Rodriguez-Carres M."/>
            <person name="Kuo A."/>
            <person name="Wasmann C.C."/>
            <person name="Grimwood J."/>
            <person name="Schmutz J."/>
            <person name="Taga M."/>
            <person name="White G.J."/>
            <person name="Zhou S."/>
            <person name="Schwartz D.C."/>
            <person name="Freitag M."/>
            <person name="Ma L.J."/>
            <person name="Danchin E.G."/>
            <person name="Henrissat B."/>
            <person name="Coutinho P.M."/>
            <person name="Nelson D.R."/>
            <person name="Straney D."/>
            <person name="Napoli C.A."/>
            <person name="Barker B.M."/>
            <person name="Gribskov M."/>
            <person name="Rep M."/>
            <person name="Kroken S."/>
            <person name="Molnar I."/>
            <person name="Rensing C."/>
            <person name="Kennell J.C."/>
            <person name="Zamora J."/>
            <person name="Farman M.L."/>
            <person name="Selker E.U."/>
            <person name="Salamov A."/>
            <person name="Shapiro H."/>
            <person name="Pangilinan J."/>
            <person name="Lindquist E."/>
            <person name="Lamers C."/>
            <person name="Grigoriev I.V."/>
            <person name="Geiser D.M."/>
            <person name="Covert S.F."/>
            <person name="Temporini E."/>
            <person name="Vanetten H.D."/>
        </authorList>
    </citation>
    <scope>NUCLEOTIDE SEQUENCE [LARGE SCALE GENOMIC DNA]</scope>
    <source>
        <strain evidence="3">ATCC MYA-4622 / CBS 123669 / FGSC 9596 / NRRL 45880 / 77-13-4</strain>
    </source>
</reference>
<keyword evidence="3" id="KW-1185">Reference proteome</keyword>
<feature type="compositionally biased region" description="Basic and acidic residues" evidence="1">
    <location>
        <begin position="409"/>
        <end position="418"/>
    </location>
</feature>
<sequence>MPDKMTKLKKPKNTKEREPDEVKARGEEKEKKKKRHSQPPPPSAPSWVWWLAGGPNQRKKRSSHKSSSKEKSSSKKHSTKERSSDKKKTTTTTTTKRKKHREEESESEDDRDETNSAAGDLGVIDGENDYRMMPGQAKQSNKNHAWIDSRIGEHHSSVGIDRANLPMPPWHHRPTAQPYGGITYTPTNEERDPATRDQGVCPQEPRRQDAFQPPPVQNNYRSVGPQTTSQTSSTSTAHQQPPAPQNDVESTSQENSTGDVDQDHGTLPTIQEEPPRLTSRQSNTGPAEQEQSTTTAARDTTTGSGDGCGVTDKGGDEQESKEPASPQAGENEPKISDSTHMIAKKTEDSQVKEQAIESKKSVSPPVEENKPKISESTDTTAKAEDLQAKEQVIESNDSQGDQQESQGTDESRVNDNESAKSSQSSSCTVT</sequence>
<feature type="compositionally biased region" description="Basic and acidic residues" evidence="1">
    <location>
        <begin position="13"/>
        <end position="30"/>
    </location>
</feature>
<feature type="compositionally biased region" description="Polar residues" evidence="1">
    <location>
        <begin position="419"/>
        <end position="430"/>
    </location>
</feature>
<dbReference type="RefSeq" id="XP_003051180.1">
    <property type="nucleotide sequence ID" value="XM_003051134.1"/>
</dbReference>
<name>C7YRI8_FUSV7</name>